<evidence type="ECO:0000313" key="21">
    <source>
        <dbReference type="EMBL" id="PAA70314.1"/>
    </source>
</evidence>
<evidence type="ECO:0000256" key="10">
    <source>
        <dbReference type="ARBA" id="ARBA00023180"/>
    </source>
</evidence>
<evidence type="ECO:0000313" key="22">
    <source>
        <dbReference type="Proteomes" id="UP000215902"/>
    </source>
</evidence>
<keyword evidence="12" id="KW-1071">Ligand-gated ion channel</keyword>
<evidence type="ECO:0000256" key="17">
    <source>
        <dbReference type="SAM" id="Phobius"/>
    </source>
</evidence>
<sequence>MAALSPLLLRLLLLPQLLVCLLGPTRSESQRALRKIALNYICLEKDSRQASNAFSIRLNEIQTRLSSKQKANDEAFEFLLHEFAIEPKFPEPPSKILGWVLKSLKVDDGKFGNAVVVTSTHPQQLGTKRLLMTVNYFLLNINSLGIPAFTYLANAVGQLESEKDSLCLRLEPSTWHVAQAFSDFLQEFNWEKATLIVSENLPGHAEMIQHMKESAESSQRLTDSSAFKFEITRVLKFPGINKLSEVRTCPEDSRCIWRYKSILRQLYNTEERIFILYGVSSDLMLLYKAAKDTGLLHLFGNEYVWLVSPPAIVSPSENIKDGFTTGLEKEHLPGLFGFYYTPDISKAAEAAAYVWYEAMRKYKGQLLNSSRLDESTVLGRLHPNFTYKHSDYRRQFWEYGKHITKLAKTAGHCYRCDDIERREYIGFNSNGVINTTQFVLVNSQIKKNQTRWFPVGSWSMSSRHESPSRTSFRIDSVIWPGYSKTPPIGRPKKYLMRVATLEEDPFITYRPLEADGRCGETSLKCRVVMSNASEFHWSNADNITKLDGSGRYQFNCCSGLSIDLLRELMKDLDFDVDLFEVPDKKWGGWTAQGWNGLVRVLLEGKADMVLTALKITPNRSEQIEFSVPYQRTGITILVALREGAISTRAFLKPYDYPSWCLILVFSVHACGAALFLFEWLSPQGLDRGNVPPREHKFSLFRSLWLIWSMLFGAAVNADNPRGVASRFLGNIWALFALVFLASYTANLAAFMIAEESYYDLSGINDWRLMEPGMHRPPFRFATVPSGATEENVKMNFPQMAEYMRNYSKSNLDEGIKALKNHEIDAFIYDATVLQYRVGKDKDCKLKTVGNWYSMTGYGVGFPKGSEWKPDIDSQILIYRKNGLLERWSKYWFTGACQQSGRLRNSNQTLGVKNFISAFILLIGGMLLCCLLLLLEHWFYRYMRPRLKDFDKYGCCGLVSISMGQLLSFEQSVNQTVDLMKHHKCKNPICETQQWKLRHELETSRRRLQKLETLLMMQQQQQQQHQHQPGGCVTWADQQSPVQCGSGGLNGSSRRRKGEPAGGGGGGYLEISANSSEAELSRRLQPEQQFSTQVVPVQQHCQPSSQSSKLMPGPETALPNCHQRRRQPQPQHSHPHLHQQQQQHHHHHQPLIDHRFPRSPNSSYQLSPVSNLERPPSSQRSNEILYKHPSIRSSPSGSALMTYSMPPPAAPPAPTDSGARDDAATEKEALVVKESVL</sequence>
<keyword evidence="5" id="KW-0770">Synapse</keyword>
<dbReference type="FunFam" id="3.40.190.10:FF:000155">
    <property type="entry name" value="Glutamate receptor ionotropic, NMDA 2B"/>
    <property type="match status" value="1"/>
</dbReference>
<comment type="caution">
    <text evidence="21">The sequence shown here is derived from an EMBL/GenBank/DDBJ whole genome shotgun (WGS) entry which is preliminary data.</text>
</comment>
<feature type="compositionally biased region" description="Basic and acidic residues" evidence="16">
    <location>
        <begin position="1217"/>
        <end position="1236"/>
    </location>
</feature>
<evidence type="ECO:0000256" key="5">
    <source>
        <dbReference type="ARBA" id="ARBA00023018"/>
    </source>
</evidence>
<evidence type="ECO:0000256" key="9">
    <source>
        <dbReference type="ARBA" id="ARBA00023170"/>
    </source>
</evidence>
<evidence type="ECO:0000256" key="12">
    <source>
        <dbReference type="ARBA" id="ARBA00023286"/>
    </source>
</evidence>
<keyword evidence="22" id="KW-1185">Reference proteome</keyword>
<dbReference type="InterPro" id="IPR015683">
    <property type="entry name" value="Ionotropic_Glu_rcpt"/>
</dbReference>
<dbReference type="GO" id="GO:0015276">
    <property type="term" value="F:ligand-gated monoatomic ion channel activity"/>
    <property type="evidence" value="ECO:0007669"/>
    <property type="project" value="InterPro"/>
</dbReference>
<evidence type="ECO:0000256" key="1">
    <source>
        <dbReference type="ARBA" id="ARBA00004141"/>
    </source>
</evidence>
<keyword evidence="18" id="KW-0732">Signal</keyword>
<keyword evidence="8 17" id="KW-0472">Membrane</keyword>
<dbReference type="Pfam" id="PF10613">
    <property type="entry name" value="Lig_chan-Glu_bd"/>
    <property type="match status" value="1"/>
</dbReference>
<evidence type="ECO:0000256" key="2">
    <source>
        <dbReference type="ARBA" id="ARBA00022448"/>
    </source>
</evidence>
<feature type="compositionally biased region" description="Polar residues" evidence="16">
    <location>
        <begin position="1158"/>
        <end position="1181"/>
    </location>
</feature>
<dbReference type="STRING" id="282301.A0A267FAS3"/>
<dbReference type="AlphaFoldDB" id="A0A267FAS3"/>
<reference evidence="21 22" key="1">
    <citation type="submission" date="2017-06" db="EMBL/GenBank/DDBJ databases">
        <title>A platform for efficient transgenesis in Macrostomum lignano, a flatworm model organism for stem cell research.</title>
        <authorList>
            <person name="Berezikov E."/>
        </authorList>
    </citation>
    <scope>NUCLEOTIDE SEQUENCE [LARGE SCALE GENOMIC DNA]</scope>
    <source>
        <strain evidence="21">DV1</strain>
        <tissue evidence="21">Whole organism</tissue>
    </source>
</reference>
<feature type="transmembrane region" description="Helical" evidence="17">
    <location>
        <begin position="914"/>
        <end position="939"/>
    </location>
</feature>
<feature type="region of interest" description="Disordered" evidence="16">
    <location>
        <begin position="1090"/>
        <end position="1236"/>
    </location>
</feature>
<dbReference type="SUPFAM" id="SSF53850">
    <property type="entry name" value="Periplasmic binding protein-like II"/>
    <property type="match status" value="1"/>
</dbReference>
<dbReference type="InterPro" id="IPR001828">
    <property type="entry name" value="ANF_lig-bd_rcpt"/>
</dbReference>
<evidence type="ECO:0000256" key="18">
    <source>
        <dbReference type="SAM" id="SignalP"/>
    </source>
</evidence>
<evidence type="ECO:0000256" key="13">
    <source>
        <dbReference type="ARBA" id="ARBA00023303"/>
    </source>
</evidence>
<feature type="transmembrane region" description="Helical" evidence="17">
    <location>
        <begin position="656"/>
        <end position="677"/>
    </location>
</feature>
<keyword evidence="6 15" id="KW-0175">Coiled coil</keyword>
<feature type="transmembrane region" description="Helical" evidence="17">
    <location>
        <begin position="729"/>
        <end position="753"/>
    </location>
</feature>
<feature type="coiled-coil region" evidence="15">
    <location>
        <begin position="1000"/>
        <end position="1027"/>
    </location>
</feature>
<evidence type="ECO:0000259" key="19">
    <source>
        <dbReference type="SMART" id="SM00079"/>
    </source>
</evidence>
<keyword evidence="4 17" id="KW-1133">Transmembrane helix</keyword>
<organism evidence="21 22">
    <name type="scientific">Macrostomum lignano</name>
    <dbReference type="NCBI Taxonomy" id="282301"/>
    <lineage>
        <taxon>Eukaryota</taxon>
        <taxon>Metazoa</taxon>
        <taxon>Spiralia</taxon>
        <taxon>Lophotrochozoa</taxon>
        <taxon>Platyhelminthes</taxon>
        <taxon>Rhabditophora</taxon>
        <taxon>Macrostomorpha</taxon>
        <taxon>Macrostomida</taxon>
        <taxon>Macrostomidae</taxon>
        <taxon>Macrostomum</taxon>
    </lineage>
</organism>
<keyword evidence="13" id="KW-0407">Ion channel</keyword>
<feature type="signal peptide" evidence="18">
    <location>
        <begin position="1"/>
        <end position="27"/>
    </location>
</feature>
<feature type="domain" description="Ionotropic glutamate receptor L-glutamate and glycine-binding" evidence="20">
    <location>
        <begin position="542"/>
        <end position="603"/>
    </location>
</feature>
<evidence type="ECO:0000256" key="11">
    <source>
        <dbReference type="ARBA" id="ARBA00023257"/>
    </source>
</evidence>
<keyword evidence="11" id="KW-0628">Postsynaptic cell membrane</keyword>
<feature type="transmembrane region" description="Helical" evidence="17">
    <location>
        <begin position="698"/>
        <end position="717"/>
    </location>
</feature>
<comment type="subcellular location">
    <subcellularLocation>
        <location evidence="1">Membrane</location>
        <topology evidence="1">Multi-pass membrane protein</topology>
    </subcellularLocation>
    <subcellularLocation>
        <location evidence="14">Postsynaptic cell membrane</location>
    </subcellularLocation>
</comment>
<evidence type="ECO:0000256" key="14">
    <source>
        <dbReference type="ARBA" id="ARBA00034100"/>
    </source>
</evidence>
<feature type="compositionally biased region" description="Polar residues" evidence="16">
    <location>
        <begin position="1090"/>
        <end position="1108"/>
    </location>
</feature>
<keyword evidence="10" id="KW-0325">Glycoprotein</keyword>
<evidence type="ECO:0000256" key="4">
    <source>
        <dbReference type="ARBA" id="ARBA00022989"/>
    </source>
</evidence>
<evidence type="ECO:0008006" key="23">
    <source>
        <dbReference type="Google" id="ProtNLM"/>
    </source>
</evidence>
<proteinExistence type="predicted"/>
<evidence type="ECO:0000259" key="20">
    <source>
        <dbReference type="SMART" id="SM00918"/>
    </source>
</evidence>
<dbReference type="Gene3D" id="3.40.190.10">
    <property type="entry name" value="Periplasmic binding protein-like II"/>
    <property type="match status" value="3"/>
</dbReference>
<keyword evidence="9" id="KW-0675">Receptor</keyword>
<keyword evidence="2" id="KW-0813">Transport</keyword>
<evidence type="ECO:0000256" key="7">
    <source>
        <dbReference type="ARBA" id="ARBA00023065"/>
    </source>
</evidence>
<dbReference type="PANTHER" id="PTHR18966">
    <property type="entry name" value="IONOTROPIC GLUTAMATE RECEPTOR"/>
    <property type="match status" value="1"/>
</dbReference>
<gene>
    <name evidence="21" type="ORF">BOX15_Mlig031588g1</name>
</gene>
<evidence type="ECO:0000256" key="6">
    <source>
        <dbReference type="ARBA" id="ARBA00023054"/>
    </source>
</evidence>
<dbReference type="GO" id="GO:0043226">
    <property type="term" value="C:organelle"/>
    <property type="evidence" value="ECO:0007669"/>
    <property type="project" value="UniProtKB-ARBA"/>
</dbReference>
<dbReference type="SMART" id="SM00079">
    <property type="entry name" value="PBPe"/>
    <property type="match status" value="1"/>
</dbReference>
<protein>
    <recommendedName>
        <fullName evidence="23">PBPe domain-containing protein</fullName>
    </recommendedName>
</protein>
<evidence type="ECO:0000256" key="8">
    <source>
        <dbReference type="ARBA" id="ARBA00023136"/>
    </source>
</evidence>
<dbReference type="GO" id="GO:0045211">
    <property type="term" value="C:postsynaptic membrane"/>
    <property type="evidence" value="ECO:0007669"/>
    <property type="project" value="UniProtKB-SubCell"/>
</dbReference>
<name>A0A267FAS3_9PLAT</name>
<feature type="compositionally biased region" description="Polar residues" evidence="16">
    <location>
        <begin position="1190"/>
        <end position="1200"/>
    </location>
</feature>
<dbReference type="Pfam" id="PF00060">
    <property type="entry name" value="Lig_chan"/>
    <property type="match status" value="1"/>
</dbReference>
<feature type="compositionally biased region" description="Basic residues" evidence="16">
    <location>
        <begin position="1121"/>
        <end position="1148"/>
    </location>
</feature>
<dbReference type="InterPro" id="IPR001320">
    <property type="entry name" value="Iontro_rcpt_C"/>
</dbReference>
<dbReference type="SUPFAM" id="SSF53822">
    <property type="entry name" value="Periplasmic binding protein-like I"/>
    <property type="match status" value="1"/>
</dbReference>
<evidence type="ECO:0000256" key="16">
    <source>
        <dbReference type="SAM" id="MobiDB-lite"/>
    </source>
</evidence>
<feature type="compositionally biased region" description="Pro residues" evidence="16">
    <location>
        <begin position="1204"/>
        <end position="1213"/>
    </location>
</feature>
<dbReference type="Proteomes" id="UP000215902">
    <property type="component" value="Unassembled WGS sequence"/>
</dbReference>
<dbReference type="Pfam" id="PF01094">
    <property type="entry name" value="ANF_receptor"/>
    <property type="match status" value="1"/>
</dbReference>
<dbReference type="Gene3D" id="1.10.287.70">
    <property type="match status" value="1"/>
</dbReference>
<accession>A0A267FAS3</accession>
<dbReference type="InterPro" id="IPR028082">
    <property type="entry name" value="Peripla_BP_I"/>
</dbReference>
<feature type="domain" description="Ionotropic glutamate receptor C-terminal" evidence="19">
    <location>
        <begin position="540"/>
        <end position="894"/>
    </location>
</feature>
<dbReference type="InterPro" id="IPR019594">
    <property type="entry name" value="Glu/Gly-bd"/>
</dbReference>
<dbReference type="EMBL" id="NIVC01001249">
    <property type="protein sequence ID" value="PAA70314.1"/>
    <property type="molecule type" value="Genomic_DNA"/>
</dbReference>
<feature type="region of interest" description="Disordered" evidence="16">
    <location>
        <begin position="1042"/>
        <end position="1070"/>
    </location>
</feature>
<evidence type="ECO:0000256" key="3">
    <source>
        <dbReference type="ARBA" id="ARBA00022692"/>
    </source>
</evidence>
<dbReference type="OrthoDB" id="5984008at2759"/>
<dbReference type="SMART" id="SM00918">
    <property type="entry name" value="Lig_chan-Glu_bd"/>
    <property type="match status" value="1"/>
</dbReference>
<feature type="chain" id="PRO_5012944307" description="PBPe domain-containing protein" evidence="18">
    <location>
        <begin position="28"/>
        <end position="1236"/>
    </location>
</feature>
<keyword evidence="3 17" id="KW-0812">Transmembrane</keyword>
<keyword evidence="7" id="KW-0406">Ion transport</keyword>
<dbReference type="Gene3D" id="3.40.50.2300">
    <property type="match status" value="1"/>
</dbReference>
<dbReference type="FunFam" id="3.40.190.10:FF:000078">
    <property type="entry name" value="glutamate receptor ionotropic, NMDA 3B"/>
    <property type="match status" value="1"/>
</dbReference>
<evidence type="ECO:0000256" key="15">
    <source>
        <dbReference type="SAM" id="Coils"/>
    </source>
</evidence>